<dbReference type="RefSeq" id="WP_213529461.1">
    <property type="nucleotide sequence ID" value="NZ_BOVJ01000115.1"/>
</dbReference>
<dbReference type="SUPFAM" id="SSF55383">
    <property type="entry name" value="Copper amine oxidase, domain N"/>
    <property type="match status" value="1"/>
</dbReference>
<keyword evidence="4" id="KW-1185">Reference proteome</keyword>
<feature type="chain" id="PRO_5045793019" description="Copper amine oxidase-like N-terminal domain-containing protein" evidence="1">
    <location>
        <begin position="25"/>
        <end position="410"/>
    </location>
</feature>
<evidence type="ECO:0000313" key="4">
    <source>
        <dbReference type="Proteomes" id="UP000680304"/>
    </source>
</evidence>
<name>A0ABQ4N9V4_9BACL</name>
<gene>
    <name evidence="3" type="ORF">PACILC2_35430</name>
</gene>
<dbReference type="Gene3D" id="3.30.457.10">
    <property type="entry name" value="Copper amine oxidase-like, N-terminal domain"/>
    <property type="match status" value="1"/>
</dbReference>
<evidence type="ECO:0000313" key="3">
    <source>
        <dbReference type="EMBL" id="GIQ64975.1"/>
    </source>
</evidence>
<comment type="caution">
    <text evidence="3">The sequence shown here is derived from an EMBL/GenBank/DDBJ whole genome shotgun (WGS) entry which is preliminary data.</text>
</comment>
<proteinExistence type="predicted"/>
<feature type="signal peptide" evidence="1">
    <location>
        <begin position="1"/>
        <end position="24"/>
    </location>
</feature>
<dbReference type="InterPro" id="IPR012854">
    <property type="entry name" value="Cu_amine_oxidase-like_N"/>
</dbReference>
<dbReference type="EMBL" id="BOVJ01000115">
    <property type="protein sequence ID" value="GIQ64975.1"/>
    <property type="molecule type" value="Genomic_DNA"/>
</dbReference>
<accession>A0ABQ4N9V4</accession>
<dbReference type="Proteomes" id="UP000680304">
    <property type="component" value="Unassembled WGS sequence"/>
</dbReference>
<feature type="domain" description="Copper amine oxidase-like N-terminal" evidence="2">
    <location>
        <begin position="34"/>
        <end position="138"/>
    </location>
</feature>
<evidence type="ECO:0000259" key="2">
    <source>
        <dbReference type="Pfam" id="PF07833"/>
    </source>
</evidence>
<dbReference type="Pfam" id="PF07833">
    <property type="entry name" value="Cu_amine_oxidN1"/>
    <property type="match status" value="1"/>
</dbReference>
<evidence type="ECO:0000256" key="1">
    <source>
        <dbReference type="SAM" id="SignalP"/>
    </source>
</evidence>
<reference evidence="3 4" key="1">
    <citation type="submission" date="2021-04" db="EMBL/GenBank/DDBJ databases">
        <title>Draft genome sequence of Paenibacillus cisolokensis, LC2-13A.</title>
        <authorList>
            <person name="Uke A."/>
            <person name="Chhe C."/>
            <person name="Baramee S."/>
            <person name="Kosugi A."/>
        </authorList>
    </citation>
    <scope>NUCLEOTIDE SEQUENCE [LARGE SCALE GENOMIC DNA]</scope>
    <source>
        <strain evidence="3 4">LC2-13A</strain>
    </source>
</reference>
<keyword evidence="1" id="KW-0732">Signal</keyword>
<sequence>MRKLLPIVSLAALLTGMTPIHSVAAETGRVEIVWNGTSLTMEHAPLVREGRVYMPLRELSGLIDGAAVWDAKTKTVTVQTADRLVTMKLGSTLATVNGKRVALDAAPVVKQGVTYVPLRFVTAALDMDISWNAKQKSVGVNHNDRFIMAKDGRQYMWIEPATGNIYAAKQGTPSVLVGQAKETPDPEGLNPAALVSLGGDNWLFTVKDIIKIAFMETDYQYLISNGKLTASAKAEFVGGTPVRHKPVFDGQAILSDGSDILFANPDGTEASRMALGEITGLKGESQTEEAFSVEEAFEDILLVRAHPHGTLWLVDRATEKAVPLYRELLPEDQQAIVDGYDKMDANYGGDGLQFVSREGDKLTFRHTEFSRIRKKRTRWSNPTIPPPQPMDSFELAAVGLGSGGMDNALG</sequence>
<dbReference type="InterPro" id="IPR036582">
    <property type="entry name" value="Mao_N_sf"/>
</dbReference>
<organism evidence="3 4">
    <name type="scientific">Paenibacillus cisolokensis</name>
    <dbReference type="NCBI Taxonomy" id="1658519"/>
    <lineage>
        <taxon>Bacteria</taxon>
        <taxon>Bacillati</taxon>
        <taxon>Bacillota</taxon>
        <taxon>Bacilli</taxon>
        <taxon>Bacillales</taxon>
        <taxon>Paenibacillaceae</taxon>
        <taxon>Paenibacillus</taxon>
    </lineage>
</organism>
<protein>
    <recommendedName>
        <fullName evidence="2">Copper amine oxidase-like N-terminal domain-containing protein</fullName>
    </recommendedName>
</protein>